<dbReference type="InterPro" id="IPR004372">
    <property type="entry name" value="Ac/propionate_kinase"/>
</dbReference>
<dbReference type="UniPathway" id="UPA00340">
    <property type="reaction ID" value="UER00458"/>
</dbReference>
<dbReference type="SUPFAM" id="SSF53659">
    <property type="entry name" value="Isocitrate/Isopropylmalate dehydrogenase-like"/>
    <property type="match status" value="1"/>
</dbReference>
<dbReference type="InterPro" id="IPR043129">
    <property type="entry name" value="ATPase_NBD"/>
</dbReference>
<dbReference type="GO" id="GO:0000287">
    <property type="term" value="F:magnesium ion binding"/>
    <property type="evidence" value="ECO:0007669"/>
    <property type="project" value="UniProtKB-UniRule"/>
</dbReference>
<dbReference type="HAMAP" id="MF_00020">
    <property type="entry name" value="Acetate_kinase"/>
    <property type="match status" value="1"/>
</dbReference>
<dbReference type="EC" id="2.7.2.1" evidence="8"/>
<dbReference type="InterPro" id="IPR000890">
    <property type="entry name" value="Aliphatic_acid_kin_short-chain"/>
</dbReference>
<evidence type="ECO:0000313" key="10">
    <source>
        <dbReference type="Proteomes" id="UP000095287"/>
    </source>
</evidence>
<keyword evidence="7 8" id="KW-0460">Magnesium</keyword>
<dbReference type="Gene3D" id="3.30.420.40">
    <property type="match status" value="3"/>
</dbReference>
<evidence type="ECO:0000256" key="1">
    <source>
        <dbReference type="ARBA" id="ARBA00022490"/>
    </source>
</evidence>
<dbReference type="GO" id="GO:0016746">
    <property type="term" value="F:acyltransferase activity"/>
    <property type="evidence" value="ECO:0007669"/>
    <property type="project" value="InterPro"/>
</dbReference>
<keyword evidence="6 8" id="KW-0067">ATP-binding</keyword>
<comment type="catalytic activity">
    <reaction evidence="8">
        <text>acetate + ATP = acetyl phosphate + ADP</text>
        <dbReference type="Rhea" id="RHEA:11352"/>
        <dbReference type="ChEBI" id="CHEBI:22191"/>
        <dbReference type="ChEBI" id="CHEBI:30089"/>
        <dbReference type="ChEBI" id="CHEBI:30616"/>
        <dbReference type="ChEBI" id="CHEBI:456216"/>
        <dbReference type="EC" id="2.7.2.1"/>
    </reaction>
</comment>
<feature type="site" description="Transition state stabilizer" evidence="8">
    <location>
        <position position="466"/>
    </location>
</feature>
<evidence type="ECO:0000313" key="11">
    <source>
        <dbReference type="WBParaSite" id="L893_g9773.t1"/>
    </source>
</evidence>
<protein>
    <recommendedName>
        <fullName evidence="8">Probable acetate kinase</fullName>
        <ecNumber evidence="8">2.7.2.1</ecNumber>
    </recommendedName>
    <alternativeName>
        <fullName evidence="8">Acetokinase</fullName>
    </alternativeName>
</protein>
<comment type="pathway">
    <text evidence="8">Metabolic intermediate biosynthesis; acetyl-CoA biosynthesis; acetyl-CoA from acetate: step 1/2.</text>
</comment>
<proteinExistence type="inferred from homology"/>
<reference evidence="11" key="1">
    <citation type="submission" date="2016-11" db="UniProtKB">
        <authorList>
            <consortium name="WormBaseParasite"/>
        </authorList>
    </citation>
    <scope>IDENTIFICATION</scope>
</reference>
<feature type="domain" description="Phosphate acetyl/butaryl transferase" evidence="9">
    <location>
        <begin position="120"/>
        <end position="221"/>
    </location>
</feature>
<evidence type="ECO:0000256" key="6">
    <source>
        <dbReference type="ARBA" id="ARBA00022840"/>
    </source>
</evidence>
<evidence type="ECO:0000256" key="3">
    <source>
        <dbReference type="ARBA" id="ARBA00022723"/>
    </source>
</evidence>
<keyword evidence="1" id="KW-0963">Cytoplasm</keyword>
<dbReference type="PANTHER" id="PTHR21060:SF21">
    <property type="entry name" value="ACETATE KINASE"/>
    <property type="match status" value="1"/>
</dbReference>
<feature type="domain" description="Phosphate acetyl/butaryl transferase" evidence="9">
    <location>
        <begin position="224"/>
        <end position="286"/>
    </location>
</feature>
<feature type="binding site" evidence="8">
    <location>
        <position position="300"/>
    </location>
    <ligand>
        <name>ATP</name>
        <dbReference type="ChEBI" id="CHEBI:30616"/>
    </ligand>
</feature>
<comment type="cofactor">
    <cofactor evidence="8">
        <name>Mg(2+)</name>
        <dbReference type="ChEBI" id="CHEBI:18420"/>
    </cofactor>
</comment>
<keyword evidence="4 8" id="KW-0547">Nucleotide-binding</keyword>
<evidence type="ECO:0000256" key="2">
    <source>
        <dbReference type="ARBA" id="ARBA00022679"/>
    </source>
</evidence>
<keyword evidence="10" id="KW-1185">Reference proteome</keyword>
<dbReference type="WBParaSite" id="L893_g9773.t1">
    <property type="protein sequence ID" value="L893_g9773.t1"/>
    <property type="gene ID" value="L893_g9773"/>
</dbReference>
<sequence>MRADKWFSVGLASFISKESSIMNHPAGLDTAAVDRTGPSSHYSRLIEQARKEHSRICVVAHPCDDVSLGAALQARAQGLFEIVLVGPQARLHSVAAEHGLSLEGVTLIDTPHSHASAERAVEEVLAGRAQLLMKGSLHTDELIQAVLCTQGKGLRTGRRLSHVFIMDVPSYSEPLFVTDGAINIFPDLSTKADIVQNAIDLHHGLGLGEPLVAILSAVEQGIVSPVAGKAQILVAPDLEAGNMLAKNLTFLSGAQAAGIVMGARVPIILTSRADSAQTRMASCAVASIYAGYLERSSSLKFHMYKVQPGDQLDFEFGGQVSGIGSSQPAFKVKDAQGQSMVKQDLDGEQAKDLHTAQALVARWLLEHVDGRPIAVGHRIVHGGARYDSSVPLTPQVLEYLDSLSPLAPLHQQNNLAPVRVIFEHYPEIFQVACLDTAFHQGHAPHLQHFALPGRFFEQGVRRYGFHGLSYHYISQHLRREMPELADGRVVVAHLGSGASACALKEGRSVHTTMGFTALDGLPMGTRPGRLDAGVVLWMLEQGMEHDEIQSVLYTQSGIARHLEWMGVEIDPARNQAGETVISTDSSPVRVLVIPTNEELIIAEQSLALVRAKQQARD</sequence>
<dbReference type="GO" id="GO:0006083">
    <property type="term" value="P:acetate metabolic process"/>
    <property type="evidence" value="ECO:0007669"/>
    <property type="project" value="TreeGrafter"/>
</dbReference>
<dbReference type="PROSITE" id="PS01076">
    <property type="entry name" value="ACETATE_KINASE_2"/>
    <property type="match status" value="1"/>
</dbReference>
<dbReference type="PANTHER" id="PTHR21060">
    <property type="entry name" value="ACETATE KINASE"/>
    <property type="match status" value="1"/>
</dbReference>
<accession>A0A1I8AVV5</accession>
<dbReference type="GO" id="GO:0005524">
    <property type="term" value="F:ATP binding"/>
    <property type="evidence" value="ECO:0007669"/>
    <property type="project" value="UniProtKB-KW"/>
</dbReference>
<dbReference type="Proteomes" id="UP000095287">
    <property type="component" value="Unplaced"/>
</dbReference>
<dbReference type="SUPFAM" id="SSF53067">
    <property type="entry name" value="Actin-like ATPase domain"/>
    <property type="match status" value="2"/>
</dbReference>
<evidence type="ECO:0000256" key="8">
    <source>
        <dbReference type="HAMAP-Rule" id="MF_03131"/>
    </source>
</evidence>
<feature type="binding site" evidence="8">
    <location>
        <position position="378"/>
    </location>
    <ligand>
        <name>substrate</name>
    </ligand>
</feature>
<dbReference type="Pfam" id="PF00871">
    <property type="entry name" value="Acetate_kinase"/>
    <property type="match status" value="2"/>
</dbReference>
<dbReference type="Gene3D" id="3.40.718.10">
    <property type="entry name" value="Isopropylmalate Dehydrogenase"/>
    <property type="match status" value="2"/>
</dbReference>
<name>A0A1I8AVV5_9BILA</name>
<evidence type="ECO:0000256" key="4">
    <source>
        <dbReference type="ARBA" id="ARBA00022741"/>
    </source>
</evidence>
<keyword evidence="2 8" id="KW-0808">Transferase</keyword>
<dbReference type="GO" id="GO:0008776">
    <property type="term" value="F:acetate kinase activity"/>
    <property type="evidence" value="ECO:0007669"/>
    <property type="project" value="UniProtKB-UniRule"/>
</dbReference>
<feature type="site" description="Transition state stabilizer" evidence="8">
    <location>
        <position position="526"/>
    </location>
</feature>
<dbReference type="PRINTS" id="PR00471">
    <property type="entry name" value="ACETATEKNASE"/>
</dbReference>
<dbReference type="InterPro" id="IPR002505">
    <property type="entry name" value="PTA_PTB"/>
</dbReference>
<dbReference type="Pfam" id="PF01515">
    <property type="entry name" value="PTA_PTB"/>
    <property type="match status" value="2"/>
</dbReference>
<keyword evidence="5 8" id="KW-0418">Kinase</keyword>
<dbReference type="GO" id="GO:0006085">
    <property type="term" value="P:acetyl-CoA biosynthetic process"/>
    <property type="evidence" value="ECO:0007669"/>
    <property type="project" value="UniProtKB-UniRule"/>
</dbReference>
<comment type="similarity">
    <text evidence="8">Belongs to the acetokinase family.</text>
</comment>
<feature type="binding site" evidence="8">
    <location>
        <begin position="493"/>
        <end position="497"/>
    </location>
    <ligand>
        <name>ATP</name>
        <dbReference type="ChEBI" id="CHEBI:30616"/>
    </ligand>
</feature>
<dbReference type="InterPro" id="IPR023865">
    <property type="entry name" value="Aliphatic_acid_kinase_CS"/>
</dbReference>
<evidence type="ECO:0000256" key="5">
    <source>
        <dbReference type="ARBA" id="ARBA00022777"/>
    </source>
</evidence>
<organism evidence="10 11">
    <name type="scientific">Steinernema glaseri</name>
    <dbReference type="NCBI Taxonomy" id="37863"/>
    <lineage>
        <taxon>Eukaryota</taxon>
        <taxon>Metazoa</taxon>
        <taxon>Ecdysozoa</taxon>
        <taxon>Nematoda</taxon>
        <taxon>Chromadorea</taxon>
        <taxon>Rhabditida</taxon>
        <taxon>Tylenchina</taxon>
        <taxon>Panagrolaimomorpha</taxon>
        <taxon>Strongyloidoidea</taxon>
        <taxon>Steinernematidae</taxon>
        <taxon>Steinernema</taxon>
    </lineage>
</organism>
<comment type="caution">
    <text evidence="8">Lacks conserved residue(s) required for the propagation of feature annotation.</text>
</comment>
<feature type="active site" description="Proton donor/acceptor" evidence="8">
    <location>
        <position position="435"/>
    </location>
</feature>
<evidence type="ECO:0000256" key="7">
    <source>
        <dbReference type="ARBA" id="ARBA00022842"/>
    </source>
</evidence>
<evidence type="ECO:0000259" key="9">
    <source>
        <dbReference type="Pfam" id="PF01515"/>
    </source>
</evidence>
<dbReference type="AlphaFoldDB" id="A0A1I8AVV5"/>
<keyword evidence="3 8" id="KW-0479">Metal-binding</keyword>